<gene>
    <name evidence="1" type="ORF">LECACI_7A002420</name>
</gene>
<sequence length="187" mass="20862">MGSSSFFLSRLSPELRNLIYEHAFTSPYAVTLPPASPTRHHQHPLTLTCRAIRHESLPMYYFLTDFNAHLDDGPATPLAKWLKVLGPDLVACIGQINIWDMHMLNGTLHGIDSTARLLSPGIGAASDQKYVLRPLGDWAIQTGWYLEDVILSLRSMGMDLLRFCIVSEPGEDSIPKLTSEFAIVELE</sequence>
<protein>
    <submittedName>
        <fullName evidence="1">Uncharacterized protein</fullName>
    </submittedName>
</protein>
<comment type="caution">
    <text evidence="1">The sequence shown here is derived from an EMBL/GenBank/DDBJ whole genome shotgun (WGS) entry which is preliminary data.</text>
</comment>
<keyword evidence="2" id="KW-1185">Reference proteome</keyword>
<dbReference type="EMBL" id="CAVMBE010000010">
    <property type="protein sequence ID" value="CAK3898450.1"/>
    <property type="molecule type" value="Genomic_DNA"/>
</dbReference>
<accession>A0AAI9E8K0</accession>
<proteinExistence type="predicted"/>
<reference evidence="1" key="1">
    <citation type="submission" date="2023-11" db="EMBL/GenBank/DDBJ databases">
        <authorList>
            <person name="Alioto T."/>
            <person name="Alioto T."/>
            <person name="Gomez Garrido J."/>
        </authorList>
    </citation>
    <scope>NUCLEOTIDE SEQUENCE</scope>
</reference>
<name>A0AAI9E8K0_9PEZI</name>
<dbReference type="AlphaFoldDB" id="A0AAI9E8K0"/>
<dbReference type="PANTHER" id="PTHR42085:SF1">
    <property type="entry name" value="F-BOX DOMAIN-CONTAINING PROTEIN"/>
    <property type="match status" value="1"/>
</dbReference>
<dbReference type="Proteomes" id="UP001296104">
    <property type="component" value="Unassembled WGS sequence"/>
</dbReference>
<dbReference type="InterPro" id="IPR038883">
    <property type="entry name" value="AN11006-like"/>
</dbReference>
<evidence type="ECO:0000313" key="1">
    <source>
        <dbReference type="EMBL" id="CAK3898450.1"/>
    </source>
</evidence>
<dbReference type="PANTHER" id="PTHR42085">
    <property type="entry name" value="F-BOX DOMAIN-CONTAINING PROTEIN"/>
    <property type="match status" value="1"/>
</dbReference>
<evidence type="ECO:0000313" key="2">
    <source>
        <dbReference type="Proteomes" id="UP001296104"/>
    </source>
</evidence>
<organism evidence="1 2">
    <name type="scientific">Lecanosticta acicola</name>
    <dbReference type="NCBI Taxonomy" id="111012"/>
    <lineage>
        <taxon>Eukaryota</taxon>
        <taxon>Fungi</taxon>
        <taxon>Dikarya</taxon>
        <taxon>Ascomycota</taxon>
        <taxon>Pezizomycotina</taxon>
        <taxon>Dothideomycetes</taxon>
        <taxon>Dothideomycetidae</taxon>
        <taxon>Mycosphaerellales</taxon>
        <taxon>Mycosphaerellaceae</taxon>
        <taxon>Lecanosticta</taxon>
    </lineage>
</organism>